<feature type="domain" description="Tetrapyrrole biosynthesis uroporphyrinogen III synthase" evidence="10">
    <location>
        <begin position="21"/>
        <end position="242"/>
    </location>
</feature>
<accession>A0ABW9A5F4</accession>
<organism evidence="11 12">
    <name type="scientific">Herbaspirillum lusitanum</name>
    <dbReference type="NCBI Taxonomy" id="213312"/>
    <lineage>
        <taxon>Bacteria</taxon>
        <taxon>Pseudomonadati</taxon>
        <taxon>Pseudomonadota</taxon>
        <taxon>Betaproteobacteria</taxon>
        <taxon>Burkholderiales</taxon>
        <taxon>Oxalobacteraceae</taxon>
        <taxon>Herbaspirillum</taxon>
    </lineage>
</organism>
<evidence type="ECO:0000256" key="6">
    <source>
        <dbReference type="ARBA" id="ARBA00037589"/>
    </source>
</evidence>
<comment type="function">
    <text evidence="6 9">Catalyzes cyclization of the linear tetrapyrrole, hydroxymethylbilane, to the macrocyclic uroporphyrinogen III.</text>
</comment>
<keyword evidence="12" id="KW-1185">Reference proteome</keyword>
<dbReference type="Pfam" id="PF02602">
    <property type="entry name" value="HEM4"/>
    <property type="match status" value="1"/>
</dbReference>
<evidence type="ECO:0000256" key="9">
    <source>
        <dbReference type="RuleBase" id="RU366031"/>
    </source>
</evidence>
<comment type="similarity">
    <text evidence="2 9">Belongs to the uroporphyrinogen-III synthase family.</text>
</comment>
<gene>
    <name evidence="11" type="ORF">PQR62_04480</name>
</gene>
<evidence type="ECO:0000256" key="3">
    <source>
        <dbReference type="ARBA" id="ARBA00013109"/>
    </source>
</evidence>
<comment type="pathway">
    <text evidence="1 9">Porphyrin-containing compound metabolism; protoporphyrin-IX biosynthesis; coproporphyrinogen-III from 5-aminolevulinate: step 3/4.</text>
</comment>
<evidence type="ECO:0000313" key="12">
    <source>
        <dbReference type="Proteomes" id="UP001629246"/>
    </source>
</evidence>
<evidence type="ECO:0000259" key="10">
    <source>
        <dbReference type="Pfam" id="PF02602"/>
    </source>
</evidence>
<dbReference type="PANTHER" id="PTHR38042:SF1">
    <property type="entry name" value="UROPORPHYRINOGEN-III SYNTHASE, CHLOROPLASTIC"/>
    <property type="match status" value="1"/>
</dbReference>
<comment type="catalytic activity">
    <reaction evidence="8 9">
        <text>hydroxymethylbilane = uroporphyrinogen III + H2O</text>
        <dbReference type="Rhea" id="RHEA:18965"/>
        <dbReference type="ChEBI" id="CHEBI:15377"/>
        <dbReference type="ChEBI" id="CHEBI:57308"/>
        <dbReference type="ChEBI" id="CHEBI:57845"/>
        <dbReference type="EC" id="4.2.1.75"/>
    </reaction>
</comment>
<evidence type="ECO:0000256" key="2">
    <source>
        <dbReference type="ARBA" id="ARBA00008133"/>
    </source>
</evidence>
<dbReference type="RefSeq" id="WP_408155225.1">
    <property type="nucleotide sequence ID" value="NZ_JAQQFM010000002.1"/>
</dbReference>
<proteinExistence type="inferred from homology"/>
<keyword evidence="5 9" id="KW-0627">Porphyrin biosynthesis</keyword>
<evidence type="ECO:0000256" key="1">
    <source>
        <dbReference type="ARBA" id="ARBA00004772"/>
    </source>
</evidence>
<dbReference type="EC" id="4.2.1.75" evidence="3 9"/>
<dbReference type="CDD" id="cd06578">
    <property type="entry name" value="HemD"/>
    <property type="match status" value="1"/>
</dbReference>
<dbReference type="Gene3D" id="3.40.50.10090">
    <property type="match status" value="2"/>
</dbReference>
<evidence type="ECO:0000256" key="7">
    <source>
        <dbReference type="ARBA" id="ARBA00040167"/>
    </source>
</evidence>
<dbReference type="PANTHER" id="PTHR38042">
    <property type="entry name" value="UROPORPHYRINOGEN-III SYNTHASE, CHLOROPLASTIC"/>
    <property type="match status" value="1"/>
</dbReference>
<evidence type="ECO:0000313" key="11">
    <source>
        <dbReference type="EMBL" id="MFL9923509.1"/>
    </source>
</evidence>
<dbReference type="EMBL" id="JAQQFM010000002">
    <property type="protein sequence ID" value="MFL9923509.1"/>
    <property type="molecule type" value="Genomic_DNA"/>
</dbReference>
<dbReference type="SUPFAM" id="SSF69618">
    <property type="entry name" value="HemD-like"/>
    <property type="match status" value="1"/>
</dbReference>
<dbReference type="Proteomes" id="UP001629246">
    <property type="component" value="Unassembled WGS sequence"/>
</dbReference>
<dbReference type="InterPro" id="IPR036108">
    <property type="entry name" value="4pyrrol_syn_uPrphyn_synt_sf"/>
</dbReference>
<sequence length="260" mass="28845">MSLNNPIPVVITRPLAQARVMAPRVEALGRKAVVFPLLCIAPAENPDQLRDRFRDLSVYEMVIFVSPNAVDAAFQFISGWPYGVKIGIVGEGSRLALRQYGVTDDNTTIIGPRDTEKMDSEELLKSLHIESLCGKRVLIVRGQAGRDFLSHILRSLNIEVEHLTAYHRLAPQLDAAQTVQFLQLLDDENEWLITSSEALRNLLDLASRLGGGERVVKLQRKKFIVSHHRIAETARSLGFQSVILTGSGDERLLAALQSST</sequence>
<dbReference type="InterPro" id="IPR003754">
    <property type="entry name" value="4pyrrol_synth_uPrphyn_synth"/>
</dbReference>
<dbReference type="InterPro" id="IPR039793">
    <property type="entry name" value="UROS/Hem4"/>
</dbReference>
<keyword evidence="4 9" id="KW-0456">Lyase</keyword>
<name>A0ABW9A5F4_9BURK</name>
<reference evidence="11 12" key="1">
    <citation type="journal article" date="2024" name="Chem. Sci.">
        <title>Discovery of megapolipeptins by genome mining of a Burkholderiales bacteria collection.</title>
        <authorList>
            <person name="Paulo B.S."/>
            <person name="Recchia M.J.J."/>
            <person name="Lee S."/>
            <person name="Fergusson C.H."/>
            <person name="Romanowski S.B."/>
            <person name="Hernandez A."/>
            <person name="Krull N."/>
            <person name="Liu D.Y."/>
            <person name="Cavanagh H."/>
            <person name="Bos A."/>
            <person name="Gray C.A."/>
            <person name="Murphy B.T."/>
            <person name="Linington R.G."/>
            <person name="Eustaquio A.S."/>
        </authorList>
    </citation>
    <scope>NUCLEOTIDE SEQUENCE [LARGE SCALE GENOMIC DNA]</scope>
    <source>
        <strain evidence="11 12">RL21-008-BIB-A</strain>
    </source>
</reference>
<dbReference type="GO" id="GO:0004852">
    <property type="term" value="F:uroporphyrinogen-III synthase activity"/>
    <property type="evidence" value="ECO:0007669"/>
    <property type="project" value="UniProtKB-EC"/>
</dbReference>
<evidence type="ECO:0000256" key="4">
    <source>
        <dbReference type="ARBA" id="ARBA00023239"/>
    </source>
</evidence>
<evidence type="ECO:0000256" key="5">
    <source>
        <dbReference type="ARBA" id="ARBA00023244"/>
    </source>
</evidence>
<evidence type="ECO:0000256" key="8">
    <source>
        <dbReference type="ARBA" id="ARBA00048617"/>
    </source>
</evidence>
<comment type="caution">
    <text evidence="11">The sequence shown here is derived from an EMBL/GenBank/DDBJ whole genome shotgun (WGS) entry which is preliminary data.</text>
</comment>
<protein>
    <recommendedName>
        <fullName evidence="7 9">Uroporphyrinogen-III synthase</fullName>
        <ecNumber evidence="3 9">4.2.1.75</ecNumber>
    </recommendedName>
</protein>